<dbReference type="EMBL" id="LT669839">
    <property type="protein sequence ID" value="SHD78205.1"/>
    <property type="molecule type" value="Genomic_DNA"/>
</dbReference>
<dbReference type="PANTHER" id="PTHR36930">
    <property type="entry name" value="METAL-SULFUR CLUSTER BIOSYNTHESIS PROTEINS YUAD-RELATED"/>
    <property type="match status" value="1"/>
</dbReference>
<sequence>MKVKSLFIKREKDGNIERIEEGFFKREKGLVGDINGIGGDRQVSIATDKVRKYIEEGKSKGICVKRFYENITIEGLNIEELSIGQKVIIGETIQEITHMGKRCFPECNLFISNNPCPLFKEVLFTRVLKDGIVKVGDKVGIMNYNNTDDGVR</sequence>
<dbReference type="InterPro" id="IPR011037">
    <property type="entry name" value="Pyrv_Knase-like_insert_dom_sf"/>
</dbReference>
<keyword evidence="3" id="KW-1185">Reference proteome</keyword>
<proteinExistence type="predicted"/>
<protein>
    <submittedName>
        <fullName evidence="2">Putative MOSC domain protein</fullName>
    </submittedName>
</protein>
<dbReference type="HOGENOM" id="CLU_122785_0_0_9"/>
<gene>
    <name evidence="2" type="ORF">CUESP1_2875</name>
</gene>
<dbReference type="InterPro" id="IPR005302">
    <property type="entry name" value="MoCF_Sase_C"/>
</dbReference>
<feature type="domain" description="MOSC" evidence="1">
    <location>
        <begin position="38"/>
        <end position="139"/>
    </location>
</feature>
<dbReference type="GO" id="GO:0003824">
    <property type="term" value="F:catalytic activity"/>
    <property type="evidence" value="ECO:0007669"/>
    <property type="project" value="InterPro"/>
</dbReference>
<dbReference type="RefSeq" id="WP_005585589.1">
    <property type="nucleotide sequence ID" value="NZ_LT669839.1"/>
</dbReference>
<dbReference type="InterPro" id="IPR052716">
    <property type="entry name" value="MOSC_domain"/>
</dbReference>
<accession>M1ZKJ6</accession>
<dbReference type="PANTHER" id="PTHR36930:SF1">
    <property type="entry name" value="MOSC DOMAIN-CONTAINING PROTEIN"/>
    <property type="match status" value="1"/>
</dbReference>
<evidence type="ECO:0000313" key="3">
    <source>
        <dbReference type="Proteomes" id="UP000245423"/>
    </source>
</evidence>
<dbReference type="OrthoDB" id="9804286at2"/>
<organism evidence="2 3">
    <name type="scientific">[Clostridium] ultunense Esp</name>
    <dbReference type="NCBI Taxonomy" id="1288971"/>
    <lineage>
        <taxon>Bacteria</taxon>
        <taxon>Bacillati</taxon>
        <taxon>Bacillota</taxon>
        <taxon>Tissierellia</taxon>
        <taxon>Tissierellales</taxon>
        <taxon>Tepidimicrobiaceae</taxon>
        <taxon>Schnuerera</taxon>
    </lineage>
</organism>
<dbReference type="AlphaFoldDB" id="M1ZKJ6"/>
<dbReference type="Pfam" id="PF03473">
    <property type="entry name" value="MOSC"/>
    <property type="match status" value="1"/>
</dbReference>
<dbReference type="GO" id="GO:0030151">
    <property type="term" value="F:molybdenum ion binding"/>
    <property type="evidence" value="ECO:0007669"/>
    <property type="project" value="InterPro"/>
</dbReference>
<name>M1ZKJ6_9FIRM</name>
<dbReference type="SUPFAM" id="SSF50800">
    <property type="entry name" value="PK beta-barrel domain-like"/>
    <property type="match status" value="1"/>
</dbReference>
<reference evidence="2 3" key="1">
    <citation type="submission" date="2016-11" db="EMBL/GenBank/DDBJ databases">
        <authorList>
            <person name="Manzoor S."/>
        </authorList>
    </citation>
    <scope>NUCLEOTIDE SEQUENCE [LARGE SCALE GENOMIC DNA]</scope>
    <source>
        <strain evidence="2">Clostridium ultunense strain Esp</strain>
    </source>
</reference>
<evidence type="ECO:0000259" key="1">
    <source>
        <dbReference type="Pfam" id="PF03473"/>
    </source>
</evidence>
<dbReference type="Proteomes" id="UP000245423">
    <property type="component" value="Chromosome 1"/>
</dbReference>
<dbReference type="Gene3D" id="2.40.33.20">
    <property type="entry name" value="PK beta-barrel domain-like"/>
    <property type="match status" value="1"/>
</dbReference>
<dbReference type="GO" id="GO:0030170">
    <property type="term" value="F:pyridoxal phosphate binding"/>
    <property type="evidence" value="ECO:0007669"/>
    <property type="project" value="InterPro"/>
</dbReference>
<evidence type="ECO:0000313" key="2">
    <source>
        <dbReference type="EMBL" id="SHD78205.1"/>
    </source>
</evidence>